<feature type="transmembrane region" description="Helical" evidence="2">
    <location>
        <begin position="283"/>
        <end position="303"/>
    </location>
</feature>
<protein>
    <submittedName>
        <fullName evidence="3">MFS transporter</fullName>
    </submittedName>
</protein>
<dbReference type="InterPro" id="IPR001927">
    <property type="entry name" value="Na/Gal_symport"/>
</dbReference>
<keyword evidence="1" id="KW-0762">Sugar transport</keyword>
<feature type="transmembrane region" description="Helical" evidence="2">
    <location>
        <begin position="46"/>
        <end position="68"/>
    </location>
</feature>
<sequence length="473" mass="52076">MEKTLAQPTDQATQLLNTRPFSGRDKFGYMFGDLGNTLTFSTVTTFLMIFYTNALGISAAIVGVLFLVARIIDAFADLGVGRLVDNSDLKHDGRFHPWIRRMKYPLFFVSVLLFLPWVSGLPMSIKVVYIFITYIAWGILYSTVNIPYGSMASAISSNPTDKTSLSTFRSIGSAIGTIVVSYFVPVFMYAKGSQQISPMRLFIIVTICAAGGVIAYTLLGHFTTERVRTEKSENIPLKVVGKKLLEDRALIILVTIDILVCVGLFSYMAMVSYLFNDYFKDKGAMAIAMVSMSMATFVLAPFANKLYKRFGRKEITETFLAFGALMFALLWVLHTHSVMTYLIISFIAALGMGMFNLMVWAFITDVIDNEQVETGMREDGVVYGVNSFARKVAQALAGGVAGILLSFIGYKTSTSGGALQTEAVNNSIYQLAVGIPAVCFGIGALIMFLWYPLNKKKVDENAKALAALDQEQN</sequence>
<dbReference type="GO" id="GO:0005886">
    <property type="term" value="C:plasma membrane"/>
    <property type="evidence" value="ECO:0007669"/>
    <property type="project" value="TreeGrafter"/>
</dbReference>
<evidence type="ECO:0000256" key="2">
    <source>
        <dbReference type="SAM" id="Phobius"/>
    </source>
</evidence>
<keyword evidence="2" id="KW-1133">Transmembrane helix</keyword>
<reference evidence="3" key="1">
    <citation type="journal article" date="2021" name="PeerJ">
        <title>Extensive microbial diversity within the chicken gut microbiome revealed by metagenomics and culture.</title>
        <authorList>
            <person name="Gilroy R."/>
            <person name="Ravi A."/>
            <person name="Getino M."/>
            <person name="Pursley I."/>
            <person name="Horton D.L."/>
            <person name="Alikhan N.F."/>
            <person name="Baker D."/>
            <person name="Gharbi K."/>
            <person name="Hall N."/>
            <person name="Watson M."/>
            <person name="Adriaenssens E.M."/>
            <person name="Foster-Nyarko E."/>
            <person name="Jarju S."/>
            <person name="Secka A."/>
            <person name="Antonio M."/>
            <person name="Oren A."/>
            <person name="Chaudhuri R.R."/>
            <person name="La Ragione R."/>
            <person name="Hildebrand F."/>
            <person name="Pallen M.J."/>
        </authorList>
    </citation>
    <scope>NUCLEOTIDE SEQUENCE</scope>
    <source>
        <strain evidence="3">CHK173-2145</strain>
    </source>
</reference>
<name>A0A921F1E6_9LACO</name>
<accession>A0A921F1E6</accession>
<feature type="transmembrane region" description="Helical" evidence="2">
    <location>
        <begin position="127"/>
        <end position="148"/>
    </location>
</feature>
<feature type="transmembrane region" description="Helical" evidence="2">
    <location>
        <begin position="315"/>
        <end position="333"/>
    </location>
</feature>
<keyword evidence="2" id="KW-0812">Transmembrane</keyword>
<dbReference type="AlphaFoldDB" id="A0A921F1E6"/>
<dbReference type="InterPro" id="IPR036259">
    <property type="entry name" value="MFS_trans_sf"/>
</dbReference>
<dbReference type="PANTHER" id="PTHR11328:SF24">
    <property type="entry name" value="MAJOR FACILITATOR SUPERFAMILY (MFS) PROFILE DOMAIN-CONTAINING PROTEIN"/>
    <property type="match status" value="1"/>
</dbReference>
<dbReference type="Gene3D" id="1.20.1250.20">
    <property type="entry name" value="MFS general substrate transporter like domains"/>
    <property type="match status" value="2"/>
</dbReference>
<evidence type="ECO:0000256" key="1">
    <source>
        <dbReference type="ARBA" id="ARBA00022597"/>
    </source>
</evidence>
<feature type="transmembrane region" description="Helical" evidence="2">
    <location>
        <begin position="250"/>
        <end position="271"/>
    </location>
</feature>
<feature type="transmembrane region" description="Helical" evidence="2">
    <location>
        <begin position="104"/>
        <end position="121"/>
    </location>
</feature>
<gene>
    <name evidence="3" type="ORF">K8U88_01970</name>
</gene>
<reference evidence="3" key="2">
    <citation type="submission" date="2021-09" db="EMBL/GenBank/DDBJ databases">
        <authorList>
            <person name="Gilroy R."/>
        </authorList>
    </citation>
    <scope>NUCLEOTIDE SEQUENCE</scope>
    <source>
        <strain evidence="3">CHK173-2145</strain>
    </source>
</reference>
<proteinExistence type="predicted"/>
<comment type="caution">
    <text evidence="3">The sequence shown here is derived from an EMBL/GenBank/DDBJ whole genome shotgun (WGS) entry which is preliminary data.</text>
</comment>
<feature type="transmembrane region" description="Helical" evidence="2">
    <location>
        <begin position="339"/>
        <end position="367"/>
    </location>
</feature>
<keyword evidence="1" id="KW-0813">Transport</keyword>
<dbReference type="GO" id="GO:0006814">
    <property type="term" value="P:sodium ion transport"/>
    <property type="evidence" value="ECO:0007669"/>
    <property type="project" value="InterPro"/>
</dbReference>
<dbReference type="Proteomes" id="UP000721920">
    <property type="component" value="Unassembled WGS sequence"/>
</dbReference>
<dbReference type="CDD" id="cd17332">
    <property type="entry name" value="MFS_MelB_like"/>
    <property type="match status" value="1"/>
</dbReference>
<feature type="transmembrane region" description="Helical" evidence="2">
    <location>
        <begin position="201"/>
        <end position="219"/>
    </location>
</feature>
<evidence type="ECO:0000313" key="3">
    <source>
        <dbReference type="EMBL" id="HJE86330.1"/>
    </source>
</evidence>
<dbReference type="GO" id="GO:0015293">
    <property type="term" value="F:symporter activity"/>
    <property type="evidence" value="ECO:0007669"/>
    <property type="project" value="InterPro"/>
</dbReference>
<keyword evidence="2" id="KW-0472">Membrane</keyword>
<dbReference type="GO" id="GO:0008643">
    <property type="term" value="P:carbohydrate transport"/>
    <property type="evidence" value="ECO:0007669"/>
    <property type="project" value="InterPro"/>
</dbReference>
<dbReference type="NCBIfam" id="TIGR00792">
    <property type="entry name" value="gph"/>
    <property type="match status" value="1"/>
</dbReference>
<dbReference type="PANTHER" id="PTHR11328">
    <property type="entry name" value="MAJOR FACILITATOR SUPERFAMILY DOMAIN-CONTAINING PROTEIN"/>
    <property type="match status" value="1"/>
</dbReference>
<feature type="transmembrane region" description="Helical" evidence="2">
    <location>
        <begin position="168"/>
        <end position="189"/>
    </location>
</feature>
<dbReference type="SUPFAM" id="SSF103473">
    <property type="entry name" value="MFS general substrate transporter"/>
    <property type="match status" value="1"/>
</dbReference>
<feature type="transmembrane region" description="Helical" evidence="2">
    <location>
        <begin position="428"/>
        <end position="451"/>
    </location>
</feature>
<dbReference type="InterPro" id="IPR039672">
    <property type="entry name" value="MFS_2"/>
</dbReference>
<feature type="transmembrane region" description="Helical" evidence="2">
    <location>
        <begin position="388"/>
        <end position="408"/>
    </location>
</feature>
<evidence type="ECO:0000313" key="4">
    <source>
        <dbReference type="Proteomes" id="UP000721920"/>
    </source>
</evidence>
<dbReference type="EMBL" id="DYXN01000028">
    <property type="protein sequence ID" value="HJE86330.1"/>
    <property type="molecule type" value="Genomic_DNA"/>
</dbReference>
<dbReference type="Pfam" id="PF13347">
    <property type="entry name" value="MFS_2"/>
    <property type="match status" value="1"/>
</dbReference>
<organism evidence="3 4">
    <name type="scientific">Levilactobacillus hammesii</name>
    <dbReference type="NCBI Taxonomy" id="267633"/>
    <lineage>
        <taxon>Bacteria</taxon>
        <taxon>Bacillati</taxon>
        <taxon>Bacillota</taxon>
        <taxon>Bacilli</taxon>
        <taxon>Lactobacillales</taxon>
        <taxon>Lactobacillaceae</taxon>
        <taxon>Levilactobacillus</taxon>
    </lineage>
</organism>